<name>A0ABP3QZ44_9ACTN</name>
<sequence length="448" mass="49126">MDEREARRSGYPLTIPGALLQGEAMRQACLTRNFQEIFRLVNRRTGSSHAAMAAAIGKMTSSRVSDIIRGVRGIRGREVIERVADGFGIPGEMFGLPRRPWEGSPEEIGETTDHAGPGVESAVGAEVRPRNATSAMAGADFERISYAGVGPESAHCRVDGPDSLREQLEVAKRDDGYLGARKTLPLVLGLLRAVEQGIRDAKPSVRRELLSVAADGAEFAGWLYRDIQQPTRAVFWYDRAMEWAQEANDPAMQGYMLLKKSQMAYDCGDAGRMSALAQAGRHDRWQLPDRVQAELLQQEALGYAMLGEPFSLVEQKLGTARELLAHAANGEPGDLGAYFDDDTLLLRNAVIYTEAGRPRLAADLFGKIIAAKTLSRRDVGFFNARRSAALALSGEPDEAARIGMASVGVARVVQSTRTLRVLGEVSQTLSRWRTRPMVREFREALQEV</sequence>
<dbReference type="RefSeq" id="WP_344074292.1">
    <property type="nucleotide sequence ID" value="NZ_BAAACA010000015.1"/>
</dbReference>
<proteinExistence type="predicted"/>
<comment type="caution">
    <text evidence="1">The sequence shown here is derived from an EMBL/GenBank/DDBJ whole genome shotgun (WGS) entry which is preliminary data.</text>
</comment>
<evidence type="ECO:0000313" key="1">
    <source>
        <dbReference type="EMBL" id="GAA0600172.1"/>
    </source>
</evidence>
<reference evidence="2" key="1">
    <citation type="journal article" date="2019" name="Int. J. Syst. Evol. Microbiol.">
        <title>The Global Catalogue of Microorganisms (GCM) 10K type strain sequencing project: providing services to taxonomists for standard genome sequencing and annotation.</title>
        <authorList>
            <consortium name="The Broad Institute Genomics Platform"/>
            <consortium name="The Broad Institute Genome Sequencing Center for Infectious Disease"/>
            <person name="Wu L."/>
            <person name="Ma J."/>
        </authorList>
    </citation>
    <scope>NUCLEOTIDE SEQUENCE [LARGE SCALE GENOMIC DNA]</scope>
    <source>
        <strain evidence="2">JCM 5067</strain>
    </source>
</reference>
<gene>
    <name evidence="1" type="ORF">GCM10010394_32070</name>
</gene>
<evidence type="ECO:0008006" key="3">
    <source>
        <dbReference type="Google" id="ProtNLM"/>
    </source>
</evidence>
<protein>
    <recommendedName>
        <fullName evidence="3">XRE family transcriptional regulator</fullName>
    </recommendedName>
</protein>
<dbReference type="EMBL" id="BAAACA010000015">
    <property type="protein sequence ID" value="GAA0600172.1"/>
    <property type="molecule type" value="Genomic_DNA"/>
</dbReference>
<evidence type="ECO:0000313" key="2">
    <source>
        <dbReference type="Proteomes" id="UP001500668"/>
    </source>
</evidence>
<accession>A0ABP3QZ44</accession>
<organism evidence="1 2">
    <name type="scientific">Streptomyces crystallinus</name>
    <dbReference type="NCBI Taxonomy" id="68191"/>
    <lineage>
        <taxon>Bacteria</taxon>
        <taxon>Bacillati</taxon>
        <taxon>Actinomycetota</taxon>
        <taxon>Actinomycetes</taxon>
        <taxon>Kitasatosporales</taxon>
        <taxon>Streptomycetaceae</taxon>
        <taxon>Streptomyces</taxon>
    </lineage>
</organism>
<keyword evidence="2" id="KW-1185">Reference proteome</keyword>
<dbReference type="Proteomes" id="UP001500668">
    <property type="component" value="Unassembled WGS sequence"/>
</dbReference>